<proteinExistence type="predicted"/>
<dbReference type="PANTHER" id="PTHR10730">
    <property type="entry name" value="PROCOLLAGEN-LYSINE,2-OXOGLUTARATE 5-DIOXYGENASE/GLYCOSYLTRANSFERASE 25 FAMILY MEMBER"/>
    <property type="match status" value="1"/>
</dbReference>
<gene>
    <name evidence="2" type="ORF">NQ317_003244</name>
</gene>
<dbReference type="InterPro" id="IPR050757">
    <property type="entry name" value="Collagen_mod_GT25"/>
</dbReference>
<name>A0ABQ9J7K0_9CUCU</name>
<accession>A0ABQ9J7K0</accession>
<organism evidence="2 3">
    <name type="scientific">Molorchus minor</name>
    <dbReference type="NCBI Taxonomy" id="1323400"/>
    <lineage>
        <taxon>Eukaryota</taxon>
        <taxon>Metazoa</taxon>
        <taxon>Ecdysozoa</taxon>
        <taxon>Arthropoda</taxon>
        <taxon>Hexapoda</taxon>
        <taxon>Insecta</taxon>
        <taxon>Pterygota</taxon>
        <taxon>Neoptera</taxon>
        <taxon>Endopterygota</taxon>
        <taxon>Coleoptera</taxon>
        <taxon>Polyphaga</taxon>
        <taxon>Cucujiformia</taxon>
        <taxon>Chrysomeloidea</taxon>
        <taxon>Cerambycidae</taxon>
        <taxon>Lamiinae</taxon>
        <taxon>Monochamini</taxon>
        <taxon>Molorchus</taxon>
    </lineage>
</organism>
<dbReference type="Pfam" id="PF25342">
    <property type="entry name" value="GT_PLOD"/>
    <property type="match status" value="1"/>
</dbReference>
<dbReference type="EMBL" id="JAPWTJ010001144">
    <property type="protein sequence ID" value="KAJ8973614.1"/>
    <property type="molecule type" value="Genomic_DNA"/>
</dbReference>
<reference evidence="2" key="1">
    <citation type="journal article" date="2023" name="Insect Mol. Biol.">
        <title>Genome sequencing provides insights into the evolution of gene families encoding plant cell wall-degrading enzymes in longhorned beetles.</title>
        <authorList>
            <person name="Shin N.R."/>
            <person name="Okamura Y."/>
            <person name="Kirsch R."/>
            <person name="Pauchet Y."/>
        </authorList>
    </citation>
    <scope>NUCLEOTIDE SEQUENCE</scope>
    <source>
        <strain evidence="2">MMC_N1</strain>
    </source>
</reference>
<comment type="caution">
    <text evidence="2">The sequence shown here is derived from an EMBL/GenBank/DDBJ whole genome shotgun (WGS) entry which is preliminary data.</text>
</comment>
<sequence length="431" mass="49718">MIDVLVFTVATEAKDGFMRYMDSAKEVKIKPIVLGFGQQWKGGDDIRRKPGGGWKINLLKEALVPYKDDKDKIVLFTDGYDVIFVDGLKEIIQRFQKTNARVLFGAESYCWPDPELAPKYPEIKEGKRFLNSGMYIGHITEIIDLLERDTIEDTADDQLFFTKAYLDEDYRNKIQMKLDHKSEIFQNINGATMDLEIFKSEVKEGATETYYVKNLVTHTEPLILHGNGPSKTTLNYIGNYVPNVWNSKEGCRMCENRQIDLKDKPASKLPIVFIAIFIELNTPFLEEQLEKIHALEYPKERIHLFIHNSAKYHAIHVKNFTEKYGSEYISVKQITPEDGTAEWTARDLSLDQCLAKNCDLYFSVDSIAHIDNPHTLRLLIQQNRTVVGPMLTRPGKAWSNFWGALTKDGFYARSNDYMDIAHNEKSMFWIK</sequence>
<keyword evidence="3" id="KW-1185">Reference proteome</keyword>
<dbReference type="InterPro" id="IPR057589">
    <property type="entry name" value="GT_PLOD"/>
</dbReference>
<dbReference type="Proteomes" id="UP001162164">
    <property type="component" value="Unassembled WGS sequence"/>
</dbReference>
<evidence type="ECO:0000259" key="1">
    <source>
        <dbReference type="Pfam" id="PF25342"/>
    </source>
</evidence>
<evidence type="ECO:0000313" key="2">
    <source>
        <dbReference type="EMBL" id="KAJ8973614.1"/>
    </source>
</evidence>
<protein>
    <recommendedName>
        <fullName evidence="1">PLOD1-3-like GT domain-containing protein</fullName>
    </recommendedName>
</protein>
<feature type="domain" description="PLOD1-3-like GT" evidence="1">
    <location>
        <begin position="3"/>
        <end position="251"/>
    </location>
</feature>
<evidence type="ECO:0000313" key="3">
    <source>
        <dbReference type="Proteomes" id="UP001162164"/>
    </source>
</evidence>
<dbReference type="PANTHER" id="PTHR10730:SF45">
    <property type="entry name" value="PROCOLLAGEN-LYSINE,2-OXOGLUTARATE 5-DIOXYGENASE"/>
    <property type="match status" value="1"/>
</dbReference>